<dbReference type="InterPro" id="IPR006094">
    <property type="entry name" value="Oxid_FAD_bind_N"/>
</dbReference>
<dbReference type="AlphaFoldDB" id="A0A9W8RD75"/>
<dbReference type="InterPro" id="IPR016169">
    <property type="entry name" value="FAD-bd_PCMH_sub2"/>
</dbReference>
<gene>
    <name evidence="7" type="ORF">NW755_002772</name>
</gene>
<dbReference type="SUPFAM" id="SSF56176">
    <property type="entry name" value="FAD-binding/transporter-associated domain-like"/>
    <property type="match status" value="1"/>
</dbReference>
<evidence type="ECO:0000256" key="2">
    <source>
        <dbReference type="ARBA" id="ARBA00022630"/>
    </source>
</evidence>
<keyword evidence="5" id="KW-0732">Signal</keyword>
<dbReference type="PROSITE" id="PS51387">
    <property type="entry name" value="FAD_PCMH"/>
    <property type="match status" value="1"/>
</dbReference>
<dbReference type="GO" id="GO:0016491">
    <property type="term" value="F:oxidoreductase activity"/>
    <property type="evidence" value="ECO:0007669"/>
    <property type="project" value="UniProtKB-KW"/>
</dbReference>
<proteinExistence type="inferred from homology"/>
<dbReference type="InterPro" id="IPR016166">
    <property type="entry name" value="FAD-bd_PCMH"/>
</dbReference>
<evidence type="ECO:0000259" key="6">
    <source>
        <dbReference type="PROSITE" id="PS51387"/>
    </source>
</evidence>
<keyword evidence="3" id="KW-0274">FAD</keyword>
<evidence type="ECO:0000313" key="7">
    <source>
        <dbReference type="EMBL" id="KAJ4194004.1"/>
    </source>
</evidence>
<keyword evidence="8" id="KW-1185">Reference proteome</keyword>
<dbReference type="InterPro" id="IPR036318">
    <property type="entry name" value="FAD-bd_PCMH-like_sf"/>
</dbReference>
<keyword evidence="4" id="KW-0560">Oxidoreductase</keyword>
<feature type="signal peptide" evidence="5">
    <location>
        <begin position="1"/>
        <end position="22"/>
    </location>
</feature>
<evidence type="ECO:0000256" key="4">
    <source>
        <dbReference type="ARBA" id="ARBA00023002"/>
    </source>
</evidence>
<dbReference type="Gene3D" id="3.30.465.10">
    <property type="match status" value="1"/>
</dbReference>
<comment type="similarity">
    <text evidence="1">Belongs to the oxygen-dependent FAD-linked oxidoreductase family.</text>
</comment>
<dbReference type="EMBL" id="JAOQAV010000005">
    <property type="protein sequence ID" value="KAJ4194004.1"/>
    <property type="molecule type" value="Genomic_DNA"/>
</dbReference>
<sequence length="511" mass="54935">MKFDILVAASSAVAFGATTASASPANACYRCCTALSRAGLRNKVVTQSQALYDDRMDSYWSVSAALRPDCIALPETAEDVSKIMKVITQHKCSFGIRGGGHGNFALSNSIEDGITIDFGYMNGTEYDAEKNLARVQPGGHWQDVYDTLAPHGLVVAGGRAGTVGVGGFVTGGGNSFHSASHGMSCDTVAGWQLVLANGEIVEANANENADLWQAMKGGTGNFGLITRIDMVPIEFEDRSNPVIWGGNLLYTPEAGPAVIDALLDFTDNVKNDEDSSSIVYWAYLPALAGGTILNAAIENTKAKIKPPAFDGYYAIEGRQQDTTKVDKMSTVTLELGSGQPAGFRNVWFTSSFKTNAEILSYAVEKFNKLNEDLEALMPSADSGLNTLCMFQPITKSIAEKGVANGGNVMGLDKYTEDGNGIMFLLTWAAHGEDNEKAAFPLLKAYIDDLEAKAKELDAWWPWKFINYAHLTQDPLSTVGAEALAKLQAASKKYDPQGVFQKLRTSGFKIPF</sequence>
<keyword evidence="2" id="KW-0285">Flavoprotein</keyword>
<reference evidence="7" key="1">
    <citation type="submission" date="2022-09" db="EMBL/GenBank/DDBJ databases">
        <title>Fusarium specimens isolated from Avocado Roots.</title>
        <authorList>
            <person name="Stajich J."/>
            <person name="Roper C."/>
            <person name="Heimlech-Rivalta G."/>
        </authorList>
    </citation>
    <scope>NUCLEOTIDE SEQUENCE</scope>
    <source>
        <strain evidence="7">A02</strain>
    </source>
</reference>
<evidence type="ECO:0000256" key="1">
    <source>
        <dbReference type="ARBA" id="ARBA00005466"/>
    </source>
</evidence>
<dbReference type="GO" id="GO:0071949">
    <property type="term" value="F:FAD binding"/>
    <property type="evidence" value="ECO:0007669"/>
    <property type="project" value="InterPro"/>
</dbReference>
<evidence type="ECO:0000313" key="8">
    <source>
        <dbReference type="Proteomes" id="UP001152087"/>
    </source>
</evidence>
<dbReference type="InterPro" id="IPR050416">
    <property type="entry name" value="FAD-linked_Oxidoreductase"/>
</dbReference>
<dbReference type="Pfam" id="PF01565">
    <property type="entry name" value="FAD_binding_4"/>
    <property type="match status" value="1"/>
</dbReference>
<dbReference type="PANTHER" id="PTHR42973:SF53">
    <property type="entry name" value="FAD-BINDING PCMH-TYPE DOMAIN-CONTAINING PROTEIN-RELATED"/>
    <property type="match status" value="1"/>
</dbReference>
<dbReference type="PANTHER" id="PTHR42973">
    <property type="entry name" value="BINDING OXIDOREDUCTASE, PUTATIVE (AFU_ORTHOLOGUE AFUA_1G17690)-RELATED"/>
    <property type="match status" value="1"/>
</dbReference>
<accession>A0A9W8RD75</accession>
<name>A0A9W8RD75_9HYPO</name>
<comment type="caution">
    <text evidence="7">The sequence shown here is derived from an EMBL/GenBank/DDBJ whole genome shotgun (WGS) entry which is preliminary data.</text>
</comment>
<evidence type="ECO:0000256" key="5">
    <source>
        <dbReference type="SAM" id="SignalP"/>
    </source>
</evidence>
<feature type="chain" id="PRO_5040999567" description="FAD-binding PCMH-type domain-containing protein" evidence="5">
    <location>
        <begin position="23"/>
        <end position="511"/>
    </location>
</feature>
<dbReference type="Proteomes" id="UP001152087">
    <property type="component" value="Unassembled WGS sequence"/>
</dbReference>
<feature type="domain" description="FAD-binding PCMH-type" evidence="6">
    <location>
        <begin position="64"/>
        <end position="235"/>
    </location>
</feature>
<organism evidence="7 8">
    <name type="scientific">Fusarium falciforme</name>
    <dbReference type="NCBI Taxonomy" id="195108"/>
    <lineage>
        <taxon>Eukaryota</taxon>
        <taxon>Fungi</taxon>
        <taxon>Dikarya</taxon>
        <taxon>Ascomycota</taxon>
        <taxon>Pezizomycotina</taxon>
        <taxon>Sordariomycetes</taxon>
        <taxon>Hypocreomycetidae</taxon>
        <taxon>Hypocreales</taxon>
        <taxon>Nectriaceae</taxon>
        <taxon>Fusarium</taxon>
        <taxon>Fusarium solani species complex</taxon>
    </lineage>
</organism>
<protein>
    <recommendedName>
        <fullName evidence="6">FAD-binding PCMH-type domain-containing protein</fullName>
    </recommendedName>
</protein>
<evidence type="ECO:0000256" key="3">
    <source>
        <dbReference type="ARBA" id="ARBA00022827"/>
    </source>
</evidence>